<keyword evidence="2" id="KW-1185">Reference proteome</keyword>
<dbReference type="EMBL" id="JAMQGP010000002">
    <property type="protein sequence ID" value="MCM2679395.1"/>
    <property type="molecule type" value="Genomic_DNA"/>
</dbReference>
<dbReference type="SUPFAM" id="SSF53850">
    <property type="entry name" value="Periplasmic binding protein-like II"/>
    <property type="match status" value="1"/>
</dbReference>
<dbReference type="RefSeq" id="WP_251260741.1">
    <property type="nucleotide sequence ID" value="NZ_JAMQGP010000002.1"/>
</dbReference>
<organism evidence="1 2">
    <name type="scientific">Echinimonas agarilytica</name>
    <dbReference type="NCBI Taxonomy" id="1215918"/>
    <lineage>
        <taxon>Bacteria</taxon>
        <taxon>Pseudomonadati</taxon>
        <taxon>Pseudomonadota</taxon>
        <taxon>Gammaproteobacteria</taxon>
        <taxon>Alteromonadales</taxon>
        <taxon>Echinimonadaceae</taxon>
        <taxon>Echinimonas</taxon>
    </lineage>
</organism>
<gene>
    <name evidence="1" type="ORF">NAF29_06890</name>
</gene>
<accession>A0AA41W5R6</accession>
<reference evidence="1 2" key="1">
    <citation type="journal article" date="2013" name="Antonie Van Leeuwenhoek">
        <title>Echinimonas agarilytica gen. nov., sp. nov., a new gammaproteobacterium isolated from the sea urchin Strongylocentrotus intermedius.</title>
        <authorList>
            <person name="Nedashkovskaya O.I."/>
            <person name="Stenkova A.M."/>
            <person name="Zhukova N.V."/>
            <person name="Van Trappen S."/>
            <person name="Lee J.S."/>
            <person name="Kim S.B."/>
        </authorList>
    </citation>
    <scope>NUCLEOTIDE SEQUENCE [LARGE SCALE GENOMIC DNA]</scope>
    <source>
        <strain evidence="1 2">KMM 6351</strain>
    </source>
</reference>
<dbReference type="AlphaFoldDB" id="A0AA41W5R6"/>
<sequence length="294" mass="34037">MCKLTNPISIQRLVLRVFPIVTVLFTALAHSQTIFYIPTEQPKDKYPFELIQFLLKDQMHKYQFEAINEKQMALSRQISEIHSGSLSFAAIATNDELERELRPIRLPILKGLLGHRVFIIKEGDQHRFTQISSLEQLKFFKAGQGRFWGSTPILEHAGMPMVKPPKYNSLFNMLEGGRFDYFPRAVHEPYSEIELRPDLSLTVESNLMLVYPLPMYLFTAQGNEAFAHDLEVAFEAAISDGSFDRWFYNHPLIQDALTRIDLQQRTIIQIDNPFLPKSTPLDRKELWLETHGNT</sequence>
<evidence type="ECO:0000313" key="1">
    <source>
        <dbReference type="EMBL" id="MCM2679395.1"/>
    </source>
</evidence>
<protein>
    <submittedName>
        <fullName evidence="1">Diguanylate cyclase</fullName>
    </submittedName>
</protein>
<dbReference type="Proteomes" id="UP001165393">
    <property type="component" value="Unassembled WGS sequence"/>
</dbReference>
<comment type="caution">
    <text evidence="1">The sequence shown here is derived from an EMBL/GenBank/DDBJ whole genome shotgun (WGS) entry which is preliminary data.</text>
</comment>
<name>A0AA41W5R6_9GAMM</name>
<evidence type="ECO:0000313" key="2">
    <source>
        <dbReference type="Proteomes" id="UP001165393"/>
    </source>
</evidence>
<proteinExistence type="predicted"/>